<dbReference type="CDD" id="cd18186">
    <property type="entry name" value="BTB_POZ_ZBTB_KLHL-like"/>
    <property type="match status" value="1"/>
</dbReference>
<dbReference type="PROSITE" id="PS50097">
    <property type="entry name" value="BTB"/>
    <property type="match status" value="1"/>
</dbReference>
<dbReference type="SUPFAM" id="SSF54695">
    <property type="entry name" value="POZ domain"/>
    <property type="match status" value="1"/>
</dbReference>
<keyword evidence="4" id="KW-1185">Reference proteome</keyword>
<feature type="region of interest" description="Disordered" evidence="1">
    <location>
        <begin position="1"/>
        <end position="21"/>
    </location>
</feature>
<organism evidence="3 4">
    <name type="scientific">Chaetoceros tenuissimus</name>
    <dbReference type="NCBI Taxonomy" id="426638"/>
    <lineage>
        <taxon>Eukaryota</taxon>
        <taxon>Sar</taxon>
        <taxon>Stramenopiles</taxon>
        <taxon>Ochrophyta</taxon>
        <taxon>Bacillariophyta</taxon>
        <taxon>Coscinodiscophyceae</taxon>
        <taxon>Chaetocerotophycidae</taxon>
        <taxon>Chaetocerotales</taxon>
        <taxon>Chaetocerotaceae</taxon>
        <taxon>Chaetoceros</taxon>
    </lineage>
</organism>
<gene>
    <name evidence="3" type="ORF">CTEN210_01804</name>
</gene>
<comment type="caution">
    <text evidence="3">The sequence shown here is derived from an EMBL/GenBank/DDBJ whole genome shotgun (WGS) entry which is preliminary data.</text>
</comment>
<evidence type="ECO:0000313" key="3">
    <source>
        <dbReference type="EMBL" id="GFH45330.1"/>
    </source>
</evidence>
<dbReference type="AlphaFoldDB" id="A0AAD3CIN1"/>
<dbReference type="Proteomes" id="UP001054902">
    <property type="component" value="Unassembled WGS sequence"/>
</dbReference>
<dbReference type="InterPro" id="IPR000210">
    <property type="entry name" value="BTB/POZ_dom"/>
</dbReference>
<evidence type="ECO:0000259" key="2">
    <source>
        <dbReference type="PROSITE" id="PS50097"/>
    </source>
</evidence>
<feature type="region of interest" description="Disordered" evidence="1">
    <location>
        <begin position="330"/>
        <end position="371"/>
    </location>
</feature>
<evidence type="ECO:0000313" key="4">
    <source>
        <dbReference type="Proteomes" id="UP001054902"/>
    </source>
</evidence>
<feature type="compositionally biased region" description="Polar residues" evidence="1">
    <location>
        <begin position="356"/>
        <end position="371"/>
    </location>
</feature>
<dbReference type="SMART" id="SM00225">
    <property type="entry name" value="BTB"/>
    <property type="match status" value="1"/>
</dbReference>
<dbReference type="Pfam" id="PF00651">
    <property type="entry name" value="BTB"/>
    <property type="match status" value="1"/>
</dbReference>
<sequence>MLPDLSASDSSNSDDTMNDSSSVQSSVFWRWRRPRSGNGTVADRTSATGTAADAIAALFGDMEVSDLELKGSDGGSVFAVKAILASRSTMFRQRFFSESAKDLIIPGEKLVVKFKHWDCRILHMIVEYCYTDECSILKVQPSDEVARLVGQLRVASKAFKLPGLLDGIQQWGWRNINRFPALSCPLIDEGMRLDDIDELAMQTLQLKPRNALLPEFSSVGSGVLALTKPGLLFILRTLEDTTSHLLLLQVIERWVDFSSEDSNDESPSRERAAREAFGRKCALRFVKSNKINPASFERAMKNSRLFQKRDDLARNSALLDEGIKFSEKSFKVEKGQQNAGSPERRPHTALGLIKPDSTSTPQPSIQPNVSQ</sequence>
<accession>A0AAD3CIN1</accession>
<protein>
    <recommendedName>
        <fullName evidence="2">BTB domain-containing protein</fullName>
    </recommendedName>
</protein>
<proteinExistence type="predicted"/>
<feature type="domain" description="BTB" evidence="2">
    <location>
        <begin position="65"/>
        <end position="138"/>
    </location>
</feature>
<dbReference type="InterPro" id="IPR011333">
    <property type="entry name" value="SKP1/BTB/POZ_sf"/>
</dbReference>
<name>A0AAD3CIN1_9STRA</name>
<dbReference type="EMBL" id="BLLK01000020">
    <property type="protein sequence ID" value="GFH45330.1"/>
    <property type="molecule type" value="Genomic_DNA"/>
</dbReference>
<evidence type="ECO:0000256" key="1">
    <source>
        <dbReference type="SAM" id="MobiDB-lite"/>
    </source>
</evidence>
<reference evidence="3 4" key="1">
    <citation type="journal article" date="2021" name="Sci. Rep.">
        <title>The genome of the diatom Chaetoceros tenuissimus carries an ancient integrated fragment of an extant virus.</title>
        <authorList>
            <person name="Hongo Y."/>
            <person name="Kimura K."/>
            <person name="Takaki Y."/>
            <person name="Yoshida Y."/>
            <person name="Baba S."/>
            <person name="Kobayashi G."/>
            <person name="Nagasaki K."/>
            <person name="Hano T."/>
            <person name="Tomaru Y."/>
        </authorList>
    </citation>
    <scope>NUCLEOTIDE SEQUENCE [LARGE SCALE GENOMIC DNA]</scope>
    <source>
        <strain evidence="3 4">NIES-3715</strain>
    </source>
</reference>
<dbReference type="Gene3D" id="3.30.710.10">
    <property type="entry name" value="Potassium Channel Kv1.1, Chain A"/>
    <property type="match status" value="1"/>
</dbReference>